<dbReference type="EMBL" id="LUGG01000001">
    <property type="protein sequence ID" value="OBZ79293.1"/>
    <property type="molecule type" value="Genomic_DNA"/>
</dbReference>
<evidence type="ECO:0000313" key="3">
    <source>
        <dbReference type="Proteomes" id="UP000092993"/>
    </source>
</evidence>
<evidence type="ECO:0000256" key="1">
    <source>
        <dbReference type="SAM" id="SignalP"/>
    </source>
</evidence>
<feature type="chain" id="PRO_5008889273" description="Secreted protein" evidence="1">
    <location>
        <begin position="17"/>
        <end position="86"/>
    </location>
</feature>
<accession>A0A1C7MR17</accession>
<feature type="signal peptide" evidence="1">
    <location>
        <begin position="1"/>
        <end position="16"/>
    </location>
</feature>
<sequence>MRFLTWIWFMYDAVSSTVSTYRGVRNDSPATSYWNIYCSFQLFSAVNTLCLQGCTVHIPRIEADRYLCRKYHHNSDRCKVHGDTGI</sequence>
<gene>
    <name evidence="2" type="ORF">A0H81_00888</name>
</gene>
<dbReference type="Proteomes" id="UP000092993">
    <property type="component" value="Unassembled WGS sequence"/>
</dbReference>
<proteinExistence type="predicted"/>
<organism evidence="2 3">
    <name type="scientific">Grifola frondosa</name>
    <name type="common">Maitake</name>
    <name type="synonym">Polyporus frondosus</name>
    <dbReference type="NCBI Taxonomy" id="5627"/>
    <lineage>
        <taxon>Eukaryota</taxon>
        <taxon>Fungi</taxon>
        <taxon>Dikarya</taxon>
        <taxon>Basidiomycota</taxon>
        <taxon>Agaricomycotina</taxon>
        <taxon>Agaricomycetes</taxon>
        <taxon>Polyporales</taxon>
        <taxon>Grifolaceae</taxon>
        <taxon>Grifola</taxon>
    </lineage>
</organism>
<reference evidence="2 3" key="1">
    <citation type="submission" date="2016-03" db="EMBL/GenBank/DDBJ databases">
        <title>Whole genome sequencing of Grifola frondosa 9006-11.</title>
        <authorList>
            <person name="Min B."/>
            <person name="Park H."/>
            <person name="Kim J.-G."/>
            <person name="Cho H."/>
            <person name="Oh Y.-L."/>
            <person name="Kong W.-S."/>
            <person name="Choi I.-G."/>
        </authorList>
    </citation>
    <scope>NUCLEOTIDE SEQUENCE [LARGE SCALE GENOMIC DNA]</scope>
    <source>
        <strain evidence="2 3">9006-11</strain>
    </source>
</reference>
<evidence type="ECO:0008006" key="4">
    <source>
        <dbReference type="Google" id="ProtNLM"/>
    </source>
</evidence>
<dbReference type="AlphaFoldDB" id="A0A1C7MR17"/>
<comment type="caution">
    <text evidence="2">The sequence shown here is derived from an EMBL/GenBank/DDBJ whole genome shotgun (WGS) entry which is preliminary data.</text>
</comment>
<keyword evidence="1" id="KW-0732">Signal</keyword>
<protein>
    <recommendedName>
        <fullName evidence="4">Secreted protein</fullName>
    </recommendedName>
</protein>
<name>A0A1C7MR17_GRIFR</name>
<evidence type="ECO:0000313" key="2">
    <source>
        <dbReference type="EMBL" id="OBZ79293.1"/>
    </source>
</evidence>
<keyword evidence="3" id="KW-1185">Reference proteome</keyword>